<evidence type="ECO:0000313" key="2">
    <source>
        <dbReference type="EMBL" id="GAA3010824.1"/>
    </source>
</evidence>
<evidence type="ECO:0000256" key="1">
    <source>
        <dbReference type="SAM" id="SignalP"/>
    </source>
</evidence>
<keyword evidence="3" id="KW-1185">Reference proteome</keyword>
<evidence type="ECO:0000313" key="3">
    <source>
        <dbReference type="Proteomes" id="UP001499930"/>
    </source>
</evidence>
<feature type="chain" id="PRO_5046572135" evidence="1">
    <location>
        <begin position="24"/>
        <end position="221"/>
    </location>
</feature>
<comment type="caution">
    <text evidence="2">The sequence shown here is derived from an EMBL/GenBank/DDBJ whole genome shotgun (WGS) entry which is preliminary data.</text>
</comment>
<protein>
    <submittedName>
        <fullName evidence="2">Uncharacterized protein</fullName>
    </submittedName>
</protein>
<dbReference type="EMBL" id="BAAAWD010000009">
    <property type="protein sequence ID" value="GAA3010824.1"/>
    <property type="molecule type" value="Genomic_DNA"/>
</dbReference>
<organism evidence="2 3">
    <name type="scientific">Streptosporangium longisporum</name>
    <dbReference type="NCBI Taxonomy" id="46187"/>
    <lineage>
        <taxon>Bacteria</taxon>
        <taxon>Bacillati</taxon>
        <taxon>Actinomycetota</taxon>
        <taxon>Actinomycetes</taxon>
        <taxon>Streptosporangiales</taxon>
        <taxon>Streptosporangiaceae</taxon>
        <taxon>Streptosporangium</taxon>
    </lineage>
</organism>
<name>A0ABP6KLZ6_9ACTN</name>
<feature type="signal peptide" evidence="1">
    <location>
        <begin position="1"/>
        <end position="23"/>
    </location>
</feature>
<sequence length="221" mass="23269">MKKIIALALTVLTAAATAAPATAAAAAPVGGTASTGTAAIPKGFLLYEKDAAKKDDDPETTWKVSGSVRTRLAVNPCDRSTLARTGRLAARTVTYTAVPDFMKVEQVVLYRSPADAARAVSQVRAALVACRSDTQSGSTYRYAHARQAGLGDEALRVSGQVYYRGKAGVGGDRSVLVRKGSAVLIYQWAGEYSKPAAGDWTVQLRDARRMTAKVCAVAVCR</sequence>
<keyword evidence="1" id="KW-0732">Signal</keyword>
<gene>
    <name evidence="2" type="ORF">GCM10017559_36720</name>
</gene>
<accession>A0ABP6KLZ6</accession>
<dbReference type="RefSeq" id="WP_344896396.1">
    <property type="nucleotide sequence ID" value="NZ_BAAAWD010000009.1"/>
</dbReference>
<proteinExistence type="predicted"/>
<dbReference type="Proteomes" id="UP001499930">
    <property type="component" value="Unassembled WGS sequence"/>
</dbReference>
<reference evidence="3" key="1">
    <citation type="journal article" date="2019" name="Int. J. Syst. Evol. Microbiol.">
        <title>The Global Catalogue of Microorganisms (GCM) 10K type strain sequencing project: providing services to taxonomists for standard genome sequencing and annotation.</title>
        <authorList>
            <consortium name="The Broad Institute Genomics Platform"/>
            <consortium name="The Broad Institute Genome Sequencing Center for Infectious Disease"/>
            <person name="Wu L."/>
            <person name="Ma J."/>
        </authorList>
    </citation>
    <scope>NUCLEOTIDE SEQUENCE [LARGE SCALE GENOMIC DNA]</scope>
    <source>
        <strain evidence="3">JCM 3106</strain>
    </source>
</reference>